<sequence length="415" mass="46613">MINLAVVCLYGIFHLSYCNLIDGGNNQNSYKAEPNLYCYDNSSKYYSVGGISWSNNHYYTKGRSCPFTLCLDNGIHFISLNFGISLRNSGEIHIPFSCSNGKDSSNKIEKINYKYIDKSDLSAININFLIASEQAHYCQIDVKFMNLYSDNLCKMTSISSFSYQSPVYGLIQMKHSESAEKMTFTVLKSSTIGVWDSNIRIVEDGIYLLTVSAFSQWYTKFLLTVNSSNGDVYTLRNNYRDSPSNLISMSYLLKCKIKETLSFNLLEGQLQQTSSLSILKLSVSKTRPGLYVSSSSHKSNVQQEKEISFDVTHISIGNSWNNNTFTYTIDIPGRYYVYVTIESREGSKVDVAVQKNGKTIFEILKYSAKTHDGHVLANSAIVKFSQGDSLRIISNAMSSYGALNKSTTLLVIFLS</sequence>
<dbReference type="InterPro" id="IPR001073">
    <property type="entry name" value="C1q_dom"/>
</dbReference>
<feature type="signal peptide" evidence="1">
    <location>
        <begin position="1"/>
        <end position="18"/>
    </location>
</feature>
<protein>
    <submittedName>
        <fullName evidence="3">DgyrCDS8761</fullName>
    </submittedName>
</protein>
<evidence type="ECO:0000313" key="3">
    <source>
        <dbReference type="EMBL" id="CAD5120187.1"/>
    </source>
</evidence>
<dbReference type="InterPro" id="IPR008983">
    <property type="entry name" value="Tumour_necrosis_fac-like_dom"/>
</dbReference>
<proteinExistence type="predicted"/>
<dbReference type="AlphaFoldDB" id="A0A7I8VXB7"/>
<evidence type="ECO:0000256" key="1">
    <source>
        <dbReference type="SAM" id="SignalP"/>
    </source>
</evidence>
<dbReference type="SUPFAM" id="SSF49842">
    <property type="entry name" value="TNF-like"/>
    <property type="match status" value="1"/>
</dbReference>
<dbReference type="EMBL" id="CAJFCJ010000012">
    <property type="protein sequence ID" value="CAD5120187.1"/>
    <property type="molecule type" value="Genomic_DNA"/>
</dbReference>
<evidence type="ECO:0000313" key="4">
    <source>
        <dbReference type="Proteomes" id="UP000549394"/>
    </source>
</evidence>
<feature type="chain" id="PRO_5029512212" evidence="1">
    <location>
        <begin position="19"/>
        <end position="415"/>
    </location>
</feature>
<dbReference type="Proteomes" id="UP000549394">
    <property type="component" value="Unassembled WGS sequence"/>
</dbReference>
<dbReference type="Pfam" id="PF00386">
    <property type="entry name" value="C1q"/>
    <property type="match status" value="1"/>
</dbReference>
<comment type="caution">
    <text evidence="3">The sequence shown here is derived from an EMBL/GenBank/DDBJ whole genome shotgun (WGS) entry which is preliminary data.</text>
</comment>
<gene>
    <name evidence="3" type="ORF">DGYR_LOCUS8312</name>
</gene>
<name>A0A7I8VXB7_9ANNE</name>
<dbReference type="PROSITE" id="PS50871">
    <property type="entry name" value="C1Q"/>
    <property type="match status" value="1"/>
</dbReference>
<reference evidence="3 4" key="1">
    <citation type="submission" date="2020-08" db="EMBL/GenBank/DDBJ databases">
        <authorList>
            <person name="Hejnol A."/>
        </authorList>
    </citation>
    <scope>NUCLEOTIDE SEQUENCE [LARGE SCALE GENOMIC DNA]</scope>
</reference>
<keyword evidence="4" id="KW-1185">Reference proteome</keyword>
<accession>A0A7I8VXB7</accession>
<dbReference type="Gene3D" id="2.60.120.40">
    <property type="match status" value="1"/>
</dbReference>
<keyword evidence="1" id="KW-0732">Signal</keyword>
<feature type="domain" description="C1q" evidence="2">
    <location>
        <begin position="283"/>
        <end position="415"/>
    </location>
</feature>
<evidence type="ECO:0000259" key="2">
    <source>
        <dbReference type="PROSITE" id="PS50871"/>
    </source>
</evidence>
<organism evidence="3 4">
    <name type="scientific">Dimorphilus gyrociliatus</name>
    <dbReference type="NCBI Taxonomy" id="2664684"/>
    <lineage>
        <taxon>Eukaryota</taxon>
        <taxon>Metazoa</taxon>
        <taxon>Spiralia</taxon>
        <taxon>Lophotrochozoa</taxon>
        <taxon>Annelida</taxon>
        <taxon>Polychaeta</taxon>
        <taxon>Polychaeta incertae sedis</taxon>
        <taxon>Dinophilidae</taxon>
        <taxon>Dimorphilus</taxon>
    </lineage>
</organism>